<gene>
    <name evidence="3" type="ORF">ACFO0J_14245</name>
</gene>
<dbReference type="Gene3D" id="3.10.350.10">
    <property type="entry name" value="LysM domain"/>
    <property type="match status" value="1"/>
</dbReference>
<dbReference type="EMBL" id="JBHSDY010000010">
    <property type="protein sequence ID" value="MFC4299203.1"/>
    <property type="molecule type" value="Genomic_DNA"/>
</dbReference>
<evidence type="ECO:0000256" key="1">
    <source>
        <dbReference type="SAM" id="SignalP"/>
    </source>
</evidence>
<dbReference type="CDD" id="cd00118">
    <property type="entry name" value="LysM"/>
    <property type="match status" value="1"/>
</dbReference>
<keyword evidence="1" id="KW-0732">Signal</keyword>
<dbReference type="RefSeq" id="WP_376813756.1">
    <property type="nucleotide sequence ID" value="NZ_JBHSDY010000010.1"/>
</dbReference>
<proteinExistence type="predicted"/>
<accession>A0ABV8S0V3</accession>
<evidence type="ECO:0000313" key="4">
    <source>
        <dbReference type="Proteomes" id="UP001595756"/>
    </source>
</evidence>
<evidence type="ECO:0000313" key="3">
    <source>
        <dbReference type="EMBL" id="MFC4299203.1"/>
    </source>
</evidence>
<dbReference type="PROSITE" id="PS51782">
    <property type="entry name" value="LYSM"/>
    <property type="match status" value="1"/>
</dbReference>
<dbReference type="PANTHER" id="PTHR38731">
    <property type="entry name" value="LIPL45-RELATED LIPOPROTEIN-RELATED"/>
    <property type="match status" value="1"/>
</dbReference>
<reference evidence="4" key="1">
    <citation type="journal article" date="2019" name="Int. J. Syst. Evol. Microbiol.">
        <title>The Global Catalogue of Microorganisms (GCM) 10K type strain sequencing project: providing services to taxonomists for standard genome sequencing and annotation.</title>
        <authorList>
            <consortium name="The Broad Institute Genomics Platform"/>
            <consortium name="The Broad Institute Genome Sequencing Center for Infectious Disease"/>
            <person name="Wu L."/>
            <person name="Ma J."/>
        </authorList>
    </citation>
    <scope>NUCLEOTIDE SEQUENCE [LARGE SCALE GENOMIC DNA]</scope>
    <source>
        <strain evidence="4">CGMCC 1.19029</strain>
    </source>
</reference>
<comment type="caution">
    <text evidence="3">The sequence shown here is derived from an EMBL/GenBank/DDBJ whole genome shotgun (WGS) entry which is preliminary data.</text>
</comment>
<evidence type="ECO:0000259" key="2">
    <source>
        <dbReference type="PROSITE" id="PS51782"/>
    </source>
</evidence>
<dbReference type="Pfam" id="PF01476">
    <property type="entry name" value="LysM"/>
    <property type="match status" value="1"/>
</dbReference>
<dbReference type="InterPro" id="IPR006860">
    <property type="entry name" value="FecR"/>
</dbReference>
<name>A0ABV8S0V3_9BURK</name>
<dbReference type="Proteomes" id="UP001595756">
    <property type="component" value="Unassembled WGS sequence"/>
</dbReference>
<dbReference type="Pfam" id="PF04773">
    <property type="entry name" value="FecR"/>
    <property type="match status" value="1"/>
</dbReference>
<dbReference type="InterPro" id="IPR036779">
    <property type="entry name" value="LysM_dom_sf"/>
</dbReference>
<sequence length="371" mass="39198">MNRLRSLSAFPDVRPLALTLLSACLALPPIVARAEPMGAQGDDFLYRVEQHDTLEQLARRYTLRTEHWPALQRLNQIDDPHRLPIGKVLRIPLSLIPEQPATATAIHVTGQVTADGRPVRPGDVLRAGQSLRSIGDGAATLRLEDQSLLTLTPGATLELQRLQSFQGTGLTDTQISIDRGTLESTVAPAGTGVGRFEVRTPATVTGVRGTRLRVHTDASGSRHEVLQGRAAIADPTGAEQSLGQDRGAAYDARGALLGTQPLLPPPQGLQMAGSDGQRLNFDPVPKAVAYTVRIALDAEGARLESSRRVAGPGVPLRARSGGPRYVFVRGIDALGIEGRDAALAVDSLRAGLTAGDGSPVLTADGAPILLD</sequence>
<protein>
    <submittedName>
        <fullName evidence="3">FecR domain-containing protein</fullName>
    </submittedName>
</protein>
<dbReference type="SUPFAM" id="SSF54106">
    <property type="entry name" value="LysM domain"/>
    <property type="match status" value="1"/>
</dbReference>
<dbReference type="InterPro" id="IPR018392">
    <property type="entry name" value="LysM"/>
</dbReference>
<feature type="chain" id="PRO_5047264112" evidence="1">
    <location>
        <begin position="35"/>
        <end position="371"/>
    </location>
</feature>
<feature type="signal peptide" evidence="1">
    <location>
        <begin position="1"/>
        <end position="34"/>
    </location>
</feature>
<feature type="domain" description="LysM" evidence="2">
    <location>
        <begin position="44"/>
        <end position="91"/>
    </location>
</feature>
<dbReference type="Gene3D" id="2.60.120.1440">
    <property type="match status" value="1"/>
</dbReference>
<keyword evidence="4" id="KW-1185">Reference proteome</keyword>
<organism evidence="3 4">
    <name type="scientific">Castellaniella hirudinis</name>
    <dbReference type="NCBI Taxonomy" id="1144617"/>
    <lineage>
        <taxon>Bacteria</taxon>
        <taxon>Pseudomonadati</taxon>
        <taxon>Pseudomonadota</taxon>
        <taxon>Betaproteobacteria</taxon>
        <taxon>Burkholderiales</taxon>
        <taxon>Alcaligenaceae</taxon>
        <taxon>Castellaniella</taxon>
    </lineage>
</organism>